<dbReference type="AlphaFoldDB" id="A0A1B0C5F5"/>
<accession>A0A1B0C5F5</accession>
<comment type="subcellular location">
    <subcellularLocation>
        <location evidence="1">Membrane</location>
        <topology evidence="1">Multi-pass membrane protein</topology>
    </subcellularLocation>
</comment>
<keyword evidence="4 5" id="KW-0472">Membrane</keyword>
<dbReference type="STRING" id="67801.A0A1B0C5F5"/>
<proteinExistence type="predicted"/>
<sequence length="161" mass="18913">MIYFFGINLVIIIVNVFMFVFTMTKIIQIQKELQRALDKEEKTRHLRTHRNNVALFLRLFIIMGISWLLDIISYLVGHNSDNSGNFIFYISDFMNAIQGVLIFILFVLKPKVWKLLKGRLLGNKESNESTHSEYSDDGIALQERIKTEANINFTWPRIQRT</sequence>
<feature type="transmembrane region" description="Helical" evidence="5">
    <location>
        <begin position="6"/>
        <end position="27"/>
    </location>
</feature>
<feature type="transmembrane region" description="Helical" evidence="5">
    <location>
        <begin position="53"/>
        <end position="74"/>
    </location>
</feature>
<dbReference type="InterPro" id="IPR051384">
    <property type="entry name" value="Mth_GPCR"/>
</dbReference>
<dbReference type="GO" id="GO:0008528">
    <property type="term" value="F:G protein-coupled peptide receptor activity"/>
    <property type="evidence" value="ECO:0007669"/>
    <property type="project" value="TreeGrafter"/>
</dbReference>
<reference evidence="7" key="1">
    <citation type="submission" date="2015-01" db="EMBL/GenBank/DDBJ databases">
        <authorList>
            <person name="Aksoy S."/>
            <person name="Warren W."/>
            <person name="Wilson R.K."/>
        </authorList>
    </citation>
    <scope>NUCLEOTIDE SEQUENCE [LARGE SCALE GENOMIC DNA]</scope>
    <source>
        <strain evidence="7">IAEA</strain>
    </source>
</reference>
<dbReference type="GO" id="GO:0005886">
    <property type="term" value="C:plasma membrane"/>
    <property type="evidence" value="ECO:0007669"/>
    <property type="project" value="TreeGrafter"/>
</dbReference>
<dbReference type="InterPro" id="IPR000832">
    <property type="entry name" value="GPCR_2_secretin-like"/>
</dbReference>
<name>A0A1B0C5F5_9MUSC</name>
<dbReference type="VEuPathDB" id="VectorBase:GPPI049643"/>
<evidence type="ECO:0008006" key="8">
    <source>
        <dbReference type="Google" id="ProtNLM"/>
    </source>
</evidence>
<reference evidence="6" key="2">
    <citation type="submission" date="2020-05" db="UniProtKB">
        <authorList>
            <consortium name="EnsemblMetazoa"/>
        </authorList>
    </citation>
    <scope>IDENTIFICATION</scope>
    <source>
        <strain evidence="6">IAEA</strain>
    </source>
</reference>
<dbReference type="Pfam" id="PF00002">
    <property type="entry name" value="7tm_2"/>
    <property type="match status" value="1"/>
</dbReference>
<dbReference type="Gene3D" id="1.20.1070.10">
    <property type="entry name" value="Rhodopsin 7-helix transmembrane proteins"/>
    <property type="match status" value="1"/>
</dbReference>
<evidence type="ECO:0000313" key="6">
    <source>
        <dbReference type="EnsemblMetazoa" id="GPPI049643-PA"/>
    </source>
</evidence>
<keyword evidence="3 5" id="KW-1133">Transmembrane helix</keyword>
<evidence type="ECO:0000313" key="7">
    <source>
        <dbReference type="Proteomes" id="UP000092460"/>
    </source>
</evidence>
<evidence type="ECO:0000256" key="1">
    <source>
        <dbReference type="ARBA" id="ARBA00004141"/>
    </source>
</evidence>
<dbReference type="EMBL" id="JXJN01025960">
    <property type="status" value="NOT_ANNOTATED_CDS"/>
    <property type="molecule type" value="Genomic_DNA"/>
</dbReference>
<dbReference type="Proteomes" id="UP000092460">
    <property type="component" value="Unassembled WGS sequence"/>
</dbReference>
<feature type="transmembrane region" description="Helical" evidence="5">
    <location>
        <begin position="86"/>
        <end position="108"/>
    </location>
</feature>
<organism evidence="6 7">
    <name type="scientific">Glossina palpalis gambiensis</name>
    <dbReference type="NCBI Taxonomy" id="67801"/>
    <lineage>
        <taxon>Eukaryota</taxon>
        <taxon>Metazoa</taxon>
        <taxon>Ecdysozoa</taxon>
        <taxon>Arthropoda</taxon>
        <taxon>Hexapoda</taxon>
        <taxon>Insecta</taxon>
        <taxon>Pterygota</taxon>
        <taxon>Neoptera</taxon>
        <taxon>Endopterygota</taxon>
        <taxon>Diptera</taxon>
        <taxon>Brachycera</taxon>
        <taxon>Muscomorpha</taxon>
        <taxon>Hippoboscoidea</taxon>
        <taxon>Glossinidae</taxon>
        <taxon>Glossina</taxon>
    </lineage>
</organism>
<dbReference type="EnsemblMetazoa" id="GPPI049643-RA">
    <property type="protein sequence ID" value="GPPI049643-PA"/>
    <property type="gene ID" value="GPPI049643"/>
</dbReference>
<dbReference type="EMBL" id="JXJN01025961">
    <property type="status" value="NOT_ANNOTATED_CDS"/>
    <property type="molecule type" value="Genomic_DNA"/>
</dbReference>
<dbReference type="PANTHER" id="PTHR47154:SF2">
    <property type="entry name" value="G-PROTEIN COUPLED RECEPTOR MTH-RELATED"/>
    <property type="match status" value="1"/>
</dbReference>
<keyword evidence="2 5" id="KW-0812">Transmembrane</keyword>
<protein>
    <recommendedName>
        <fullName evidence="8">G-protein coupled receptors family 2 profile 2 domain-containing protein</fullName>
    </recommendedName>
</protein>
<evidence type="ECO:0000256" key="5">
    <source>
        <dbReference type="SAM" id="Phobius"/>
    </source>
</evidence>
<evidence type="ECO:0000256" key="4">
    <source>
        <dbReference type="ARBA" id="ARBA00023136"/>
    </source>
</evidence>
<keyword evidence="7" id="KW-1185">Reference proteome</keyword>
<evidence type="ECO:0000256" key="2">
    <source>
        <dbReference type="ARBA" id="ARBA00022692"/>
    </source>
</evidence>
<evidence type="ECO:0000256" key="3">
    <source>
        <dbReference type="ARBA" id="ARBA00022989"/>
    </source>
</evidence>
<dbReference type="PANTHER" id="PTHR47154">
    <property type="entry name" value="G-PROTEIN COUPLED RECEPTOR MTH-RELATED"/>
    <property type="match status" value="1"/>
</dbReference>